<organism evidence="13 14">
    <name type="scientific">Knipowitschia caucasica</name>
    <name type="common">Caucasian dwarf goby</name>
    <name type="synonym">Pomatoschistus caucasicus</name>
    <dbReference type="NCBI Taxonomy" id="637954"/>
    <lineage>
        <taxon>Eukaryota</taxon>
        <taxon>Metazoa</taxon>
        <taxon>Chordata</taxon>
        <taxon>Craniata</taxon>
        <taxon>Vertebrata</taxon>
        <taxon>Euteleostomi</taxon>
        <taxon>Actinopterygii</taxon>
        <taxon>Neopterygii</taxon>
        <taxon>Teleostei</taxon>
        <taxon>Neoteleostei</taxon>
        <taxon>Acanthomorphata</taxon>
        <taxon>Gobiaria</taxon>
        <taxon>Gobiiformes</taxon>
        <taxon>Gobioidei</taxon>
        <taxon>Gobiidae</taxon>
        <taxon>Gobiinae</taxon>
        <taxon>Knipowitschia</taxon>
    </lineage>
</organism>
<dbReference type="InterPro" id="IPR043502">
    <property type="entry name" value="DNA/RNA_pol_sf"/>
</dbReference>
<keyword evidence="2" id="KW-0808">Transferase</keyword>
<dbReference type="InterPro" id="IPR043128">
    <property type="entry name" value="Rev_trsase/Diguanyl_cyclase"/>
</dbReference>
<evidence type="ECO:0000256" key="10">
    <source>
        <dbReference type="ARBA" id="ARBA00039658"/>
    </source>
</evidence>
<dbReference type="EMBL" id="OZ035827">
    <property type="protein sequence ID" value="CAL1605275.1"/>
    <property type="molecule type" value="Genomic_DNA"/>
</dbReference>
<dbReference type="SUPFAM" id="SSF53098">
    <property type="entry name" value="Ribonuclease H-like"/>
    <property type="match status" value="1"/>
</dbReference>
<dbReference type="PANTHER" id="PTHR37984">
    <property type="entry name" value="PROTEIN CBG26694"/>
    <property type="match status" value="1"/>
</dbReference>
<dbReference type="FunFam" id="3.10.10.10:FF:000007">
    <property type="entry name" value="Retrovirus-related Pol polyprotein from transposon 17.6-like Protein"/>
    <property type="match status" value="1"/>
</dbReference>
<dbReference type="PROSITE" id="PS50994">
    <property type="entry name" value="INTEGRASE"/>
    <property type="match status" value="1"/>
</dbReference>
<dbReference type="InterPro" id="IPR041577">
    <property type="entry name" value="RT_RNaseH_2"/>
</dbReference>
<evidence type="ECO:0000256" key="8">
    <source>
        <dbReference type="ARBA" id="ARBA00023180"/>
    </source>
</evidence>
<feature type="domain" description="Integrase catalytic" evidence="12">
    <location>
        <begin position="619"/>
        <end position="792"/>
    </location>
</feature>
<evidence type="ECO:0000256" key="4">
    <source>
        <dbReference type="ARBA" id="ARBA00022722"/>
    </source>
</evidence>
<dbReference type="PANTHER" id="PTHR37984:SF5">
    <property type="entry name" value="PROTEIN NYNRIN-LIKE"/>
    <property type="match status" value="1"/>
</dbReference>
<dbReference type="GO" id="GO:0004523">
    <property type="term" value="F:RNA-DNA hybrid ribonuclease activity"/>
    <property type="evidence" value="ECO:0007669"/>
    <property type="project" value="UniProtKB-EC"/>
</dbReference>
<dbReference type="Gene3D" id="3.90.190.10">
    <property type="entry name" value="Protein tyrosine phosphatase superfamily"/>
    <property type="match status" value="1"/>
</dbReference>
<dbReference type="InterPro" id="IPR012337">
    <property type="entry name" value="RNaseH-like_sf"/>
</dbReference>
<dbReference type="CDD" id="cd09274">
    <property type="entry name" value="RNase_HI_RT_Ty3"/>
    <property type="match status" value="1"/>
</dbReference>
<dbReference type="InterPro" id="IPR041588">
    <property type="entry name" value="Integrase_H2C2"/>
</dbReference>
<evidence type="ECO:0000259" key="12">
    <source>
        <dbReference type="PROSITE" id="PS50994"/>
    </source>
</evidence>
<keyword evidence="4" id="KW-0540">Nuclease</keyword>
<evidence type="ECO:0000256" key="1">
    <source>
        <dbReference type="ARBA" id="ARBA00022670"/>
    </source>
</evidence>
<keyword evidence="7" id="KW-0695">RNA-directed DNA polymerase</keyword>
<dbReference type="PRINTS" id="PR00700">
    <property type="entry name" value="PRTYPHPHTASE"/>
</dbReference>
<dbReference type="GO" id="GO:0007399">
    <property type="term" value="P:nervous system development"/>
    <property type="evidence" value="ECO:0007669"/>
    <property type="project" value="UniProtKB-ARBA"/>
</dbReference>
<name>A0AAV2LW49_KNICA</name>
<dbReference type="InterPro" id="IPR036397">
    <property type="entry name" value="RNaseH_sf"/>
</dbReference>
<dbReference type="InterPro" id="IPR001584">
    <property type="entry name" value="Integrase_cat-core"/>
</dbReference>
<dbReference type="InterPro" id="IPR050951">
    <property type="entry name" value="Retrovirus_Pol_polyprotein"/>
</dbReference>
<keyword evidence="1" id="KW-0645">Protease</keyword>
<evidence type="ECO:0000259" key="11">
    <source>
        <dbReference type="PROSITE" id="PS50055"/>
    </source>
</evidence>
<gene>
    <name evidence="13" type="ORF">KC01_LOCUS32689</name>
</gene>
<keyword evidence="9" id="KW-0511">Multifunctional enzyme</keyword>
<accession>A0AAV2LW49</accession>
<dbReference type="Gene3D" id="3.30.70.270">
    <property type="match status" value="2"/>
</dbReference>
<dbReference type="InterPro" id="IPR000242">
    <property type="entry name" value="PTP_cat"/>
</dbReference>
<dbReference type="Gene3D" id="3.30.420.10">
    <property type="entry name" value="Ribonuclease H-like superfamily/Ribonuclease H"/>
    <property type="match status" value="1"/>
</dbReference>
<dbReference type="GO" id="GO:0004725">
    <property type="term" value="F:protein tyrosine phosphatase activity"/>
    <property type="evidence" value="ECO:0007669"/>
    <property type="project" value="InterPro"/>
</dbReference>
<dbReference type="SUPFAM" id="SSF101912">
    <property type="entry name" value="Sema domain"/>
    <property type="match status" value="1"/>
</dbReference>
<evidence type="ECO:0000256" key="2">
    <source>
        <dbReference type="ARBA" id="ARBA00022679"/>
    </source>
</evidence>
<dbReference type="GO" id="GO:0003676">
    <property type="term" value="F:nucleic acid binding"/>
    <property type="evidence" value="ECO:0007669"/>
    <property type="project" value="InterPro"/>
</dbReference>
<dbReference type="GO" id="GO:0003964">
    <property type="term" value="F:RNA-directed DNA polymerase activity"/>
    <property type="evidence" value="ECO:0007669"/>
    <property type="project" value="UniProtKB-KW"/>
</dbReference>
<dbReference type="SUPFAM" id="SSF52799">
    <property type="entry name" value="(Phosphotyrosine protein) phosphatases II"/>
    <property type="match status" value="1"/>
</dbReference>
<reference evidence="13 14" key="1">
    <citation type="submission" date="2024-04" db="EMBL/GenBank/DDBJ databases">
        <authorList>
            <person name="Waldvogel A.-M."/>
            <person name="Schoenle A."/>
        </authorList>
    </citation>
    <scope>NUCLEOTIDE SEQUENCE [LARGE SCALE GENOMIC DNA]</scope>
</reference>
<dbReference type="SMART" id="SM00194">
    <property type="entry name" value="PTPc"/>
    <property type="match status" value="1"/>
</dbReference>
<dbReference type="Proteomes" id="UP001497482">
    <property type="component" value="Chromosome 5"/>
</dbReference>
<evidence type="ECO:0000313" key="14">
    <source>
        <dbReference type="Proteomes" id="UP001497482"/>
    </source>
</evidence>
<dbReference type="Pfam" id="PF17921">
    <property type="entry name" value="Integrase_H2C2"/>
    <property type="match status" value="1"/>
</dbReference>
<dbReference type="AlphaFoldDB" id="A0AAV2LW49"/>
<dbReference type="Pfam" id="PF17919">
    <property type="entry name" value="RT_RNaseH_2"/>
    <property type="match status" value="1"/>
</dbReference>
<dbReference type="FunFam" id="3.30.70.270:FF:000003">
    <property type="entry name" value="Transposon Ty3-G Gag-Pol polyprotein"/>
    <property type="match status" value="1"/>
</dbReference>
<dbReference type="Pfam" id="PF01403">
    <property type="entry name" value="Sema"/>
    <property type="match status" value="1"/>
</dbReference>
<evidence type="ECO:0000256" key="7">
    <source>
        <dbReference type="ARBA" id="ARBA00022918"/>
    </source>
</evidence>
<dbReference type="Pfam" id="PF00665">
    <property type="entry name" value="rve"/>
    <property type="match status" value="1"/>
</dbReference>
<evidence type="ECO:0000256" key="6">
    <source>
        <dbReference type="ARBA" id="ARBA00022801"/>
    </source>
</evidence>
<dbReference type="FunFam" id="3.10.20.370:FF:000001">
    <property type="entry name" value="Retrovirus-related Pol polyprotein from transposon 17.6-like protein"/>
    <property type="match status" value="1"/>
</dbReference>
<proteinExistence type="predicted"/>
<keyword evidence="3" id="KW-0548">Nucleotidyltransferase</keyword>
<dbReference type="GO" id="GO:0006508">
    <property type="term" value="P:proteolysis"/>
    <property type="evidence" value="ECO:0007669"/>
    <property type="project" value="UniProtKB-KW"/>
</dbReference>
<sequence>MGFVGGTMDALWLLQVDVWTMLDQETLSSLLHSLDHVDPKTIEQEFSALRAQSVAWKKSQCSEIGTLKENIKKNRYKDILPYDESRVILSLKTSDSDGDYINASFIQGALSGGYIAAQAPLDSTLGDFWRMLWEYEVKVIVMACKEFEQGKKKCTVYWSPLDQTTSFGPFSVLCVPVRRQDVPKTAVITPFGLFEFLRMPFGLKGAAQTFQRLMDSVLRDMPFLFVYLDDVLVASASVEEHMSHLRQLFERLSQHGLIVNPAKCRFGLLEIEFLGHRVSRQGAVPLPAKVEAVLAFPRPSSVKPLQEFLGMVNFYNRFIPRAAHIMHSLYDALKGKKGNQDIEWTQERSLAFEEAKTALAEAALLAHPKPSASIALTTDASDYAVGAVCEQWSDGHWQPLAFFSRKLRDSERKYSTFDRELLALFLATRHFRFLLEGREFTAFVDHKPLTFAMAKTSEPWSSRQQRHLSAISELTTDIQHVAGKNNLVADCLSRAPVDTVHLGIDYAEMAADQLTDLGVQGLRTADSSLKLEDVDFQNSGAALLCDISMDRPRPVVPATWRRRIFDAVHSLSHPGVKASVKLVGARFVWPGLRKDVKTWASTCVACQRAKVQRHVKAPLGPFPVPERRFEHVHVDLVGPFPPSRGFTHLLTMVDRTTRWPEAVPLSSTTAPEVARAFLYSWVSRFGVPLDMTSDRGPQFTSELWNAVAGSLGVKLHRTTAYHPQANGLCERFHRTMKAALRASLVDSSWVDRLPWVLLGLRSAPKEDLRSSSAQLVLGQSLRVPGEFLHSGLGPGVVRNFGVQGEARFFSPVAAHHCLPRSFIPKDLMSAKYVFIRHDAHRSPLQAPYDGPFRVLEAGHKSFLIEMGTGQDRVSVDRLKPAHVLQEDGVELARPARRGRPPNPAPDIDPLPLASPPQVVVKCSRRGRVPKQIGDDFCGLVLNQPLGGLRVIEGHPLYEDRTQGMGAVAGYTYGEDTVVFVGTRTGQLKKVRPGP</sequence>
<dbReference type="InterPro" id="IPR015943">
    <property type="entry name" value="WD40/YVTN_repeat-like_dom_sf"/>
</dbReference>
<keyword evidence="5" id="KW-0255">Endonuclease</keyword>
<dbReference type="InterPro" id="IPR036352">
    <property type="entry name" value="Semap_dom_sf"/>
</dbReference>
<evidence type="ECO:0000256" key="3">
    <source>
        <dbReference type="ARBA" id="ARBA00022695"/>
    </source>
</evidence>
<dbReference type="InterPro" id="IPR001627">
    <property type="entry name" value="Semap_dom"/>
</dbReference>
<dbReference type="FunFam" id="3.30.420.10:FF:000032">
    <property type="entry name" value="Retrovirus-related Pol polyprotein from transposon 297-like Protein"/>
    <property type="match status" value="1"/>
</dbReference>
<dbReference type="CDD" id="cd01647">
    <property type="entry name" value="RT_LTR"/>
    <property type="match status" value="1"/>
</dbReference>
<dbReference type="SUPFAM" id="SSF56672">
    <property type="entry name" value="DNA/RNA polymerases"/>
    <property type="match status" value="1"/>
</dbReference>
<dbReference type="Pfam" id="PF00102">
    <property type="entry name" value="Y_phosphatase"/>
    <property type="match status" value="1"/>
</dbReference>
<evidence type="ECO:0000313" key="13">
    <source>
        <dbReference type="EMBL" id="CAL1605275.1"/>
    </source>
</evidence>
<dbReference type="GO" id="GO:0008233">
    <property type="term" value="F:peptidase activity"/>
    <property type="evidence" value="ECO:0007669"/>
    <property type="project" value="UniProtKB-KW"/>
</dbReference>
<dbReference type="InterPro" id="IPR029021">
    <property type="entry name" value="Prot-tyrosine_phosphatase-like"/>
</dbReference>
<evidence type="ECO:0000256" key="9">
    <source>
        <dbReference type="ARBA" id="ARBA00023268"/>
    </source>
</evidence>
<feature type="domain" description="Tyrosine-protein phosphatase" evidence="11">
    <location>
        <begin position="42"/>
        <end position="172"/>
    </location>
</feature>
<keyword evidence="6" id="KW-0378">Hydrolase</keyword>
<dbReference type="Gene3D" id="1.10.340.70">
    <property type="match status" value="1"/>
</dbReference>
<protein>
    <recommendedName>
        <fullName evidence="10">Gypsy retrotransposon integrase-like protein 1</fullName>
    </recommendedName>
</protein>
<keyword evidence="8" id="KW-0325">Glycoprotein</keyword>
<keyword evidence="14" id="KW-1185">Reference proteome</keyword>
<evidence type="ECO:0000256" key="5">
    <source>
        <dbReference type="ARBA" id="ARBA00022759"/>
    </source>
</evidence>
<dbReference type="FunFam" id="3.30.70.270:FF:000020">
    <property type="entry name" value="Transposon Tf2-6 polyprotein-like Protein"/>
    <property type="match status" value="1"/>
</dbReference>
<dbReference type="Gene3D" id="2.130.10.10">
    <property type="entry name" value="YVTN repeat-like/Quinoprotein amine dehydrogenase"/>
    <property type="match status" value="1"/>
</dbReference>
<dbReference type="PROSITE" id="PS50055">
    <property type="entry name" value="TYR_PHOSPHATASE_PTP"/>
    <property type="match status" value="1"/>
</dbReference>
<dbReference type="GO" id="GO:0015074">
    <property type="term" value="P:DNA integration"/>
    <property type="evidence" value="ECO:0007669"/>
    <property type="project" value="InterPro"/>
</dbReference>